<accession>A0ABQ3SPE1</accession>
<proteinExistence type="predicted"/>
<sequence>MCVDDGLGQRGLLPLGVVQNLHRESAIHIVEVRYRREESVENFVFSVNGELHHDRRPGVTGRPGEFDGLPPDTLHLGICMNDQYPQLSYGEERQHGGKGYHQHVISLTRIPYNGSPAYRRDSGAFG</sequence>
<organism evidence="1 2">
    <name type="scientific">Streptomyces nojiriensis</name>
    <dbReference type="NCBI Taxonomy" id="66374"/>
    <lineage>
        <taxon>Bacteria</taxon>
        <taxon>Bacillati</taxon>
        <taxon>Actinomycetota</taxon>
        <taxon>Actinomycetes</taxon>
        <taxon>Kitasatosporales</taxon>
        <taxon>Streptomycetaceae</taxon>
        <taxon>Streptomyces</taxon>
    </lineage>
</organism>
<evidence type="ECO:0000313" key="1">
    <source>
        <dbReference type="EMBL" id="GHI69690.1"/>
    </source>
</evidence>
<name>A0ABQ3SPE1_9ACTN</name>
<protein>
    <submittedName>
        <fullName evidence="1">Uncharacterized protein</fullName>
    </submittedName>
</protein>
<gene>
    <name evidence="1" type="ORF">Snoj_36080</name>
</gene>
<reference evidence="2" key="1">
    <citation type="submission" date="2023-07" db="EMBL/GenBank/DDBJ databases">
        <title>Whole genome shotgun sequence of Streptomyces nojiriensis NBRC 13794.</title>
        <authorList>
            <person name="Komaki H."/>
            <person name="Tamura T."/>
        </authorList>
    </citation>
    <scope>NUCLEOTIDE SEQUENCE [LARGE SCALE GENOMIC DNA]</scope>
    <source>
        <strain evidence="2">NBRC 13794</strain>
    </source>
</reference>
<dbReference type="Proteomes" id="UP000613974">
    <property type="component" value="Unassembled WGS sequence"/>
</dbReference>
<keyword evidence="2" id="KW-1185">Reference proteome</keyword>
<dbReference type="EMBL" id="BNEC01000005">
    <property type="protein sequence ID" value="GHI69690.1"/>
    <property type="molecule type" value="Genomic_DNA"/>
</dbReference>
<evidence type="ECO:0000313" key="2">
    <source>
        <dbReference type="Proteomes" id="UP000613974"/>
    </source>
</evidence>
<comment type="caution">
    <text evidence="1">The sequence shown here is derived from an EMBL/GenBank/DDBJ whole genome shotgun (WGS) entry which is preliminary data.</text>
</comment>